<comment type="caution">
    <text evidence="2">The sequence shown here is derived from an EMBL/GenBank/DDBJ whole genome shotgun (WGS) entry which is preliminary data.</text>
</comment>
<reference evidence="3" key="1">
    <citation type="submission" date="2016-06" db="EMBL/GenBank/DDBJ databases">
        <title>Parallel loss of symbiosis genes in relatives of nitrogen-fixing non-legume Parasponia.</title>
        <authorList>
            <person name="Van Velzen R."/>
            <person name="Holmer R."/>
            <person name="Bu F."/>
            <person name="Rutten L."/>
            <person name="Van Zeijl A."/>
            <person name="Liu W."/>
            <person name="Santuari L."/>
            <person name="Cao Q."/>
            <person name="Sharma T."/>
            <person name="Shen D."/>
            <person name="Roswanjaya Y."/>
            <person name="Wardhani T."/>
            <person name="Kalhor M.S."/>
            <person name="Jansen J."/>
            <person name="Van den Hoogen J."/>
            <person name="Gungor B."/>
            <person name="Hartog M."/>
            <person name="Hontelez J."/>
            <person name="Verver J."/>
            <person name="Yang W.-C."/>
            <person name="Schijlen E."/>
            <person name="Repin R."/>
            <person name="Schilthuizen M."/>
            <person name="Schranz E."/>
            <person name="Heidstra R."/>
            <person name="Miyata K."/>
            <person name="Fedorova E."/>
            <person name="Kohlen W."/>
            <person name="Bisseling T."/>
            <person name="Smit S."/>
            <person name="Geurts R."/>
        </authorList>
    </citation>
    <scope>NUCLEOTIDE SEQUENCE [LARGE SCALE GENOMIC DNA]</scope>
    <source>
        <strain evidence="3">cv. WU1-14</strain>
    </source>
</reference>
<proteinExistence type="predicted"/>
<organism evidence="2 3">
    <name type="scientific">Parasponia andersonii</name>
    <name type="common">Sponia andersonii</name>
    <dbReference type="NCBI Taxonomy" id="3476"/>
    <lineage>
        <taxon>Eukaryota</taxon>
        <taxon>Viridiplantae</taxon>
        <taxon>Streptophyta</taxon>
        <taxon>Embryophyta</taxon>
        <taxon>Tracheophyta</taxon>
        <taxon>Spermatophyta</taxon>
        <taxon>Magnoliopsida</taxon>
        <taxon>eudicotyledons</taxon>
        <taxon>Gunneridae</taxon>
        <taxon>Pentapetalae</taxon>
        <taxon>rosids</taxon>
        <taxon>fabids</taxon>
        <taxon>Rosales</taxon>
        <taxon>Cannabaceae</taxon>
        <taxon>Parasponia</taxon>
    </lineage>
</organism>
<sequence length="136" mass="15616">MAALFGDSMVNRSTVVKQPSRVFDELTFPRTMATVRENRSGARLEKREPGTRSVGDPKRRPGEVNGSVWDREKVKRRRAILLTRFLSCVNGGRVRGEKERRGVGFVAEDREREVVNGDERVRSRTLDLEKRVTTTW</sequence>
<keyword evidence="3" id="KW-1185">Reference proteome</keyword>
<name>A0A2P5D2D3_PARAD</name>
<evidence type="ECO:0000313" key="2">
    <source>
        <dbReference type="EMBL" id="PON67466.1"/>
    </source>
</evidence>
<evidence type="ECO:0000256" key="1">
    <source>
        <dbReference type="SAM" id="MobiDB-lite"/>
    </source>
</evidence>
<gene>
    <name evidence="2" type="ORF">PanWU01x14_102690</name>
</gene>
<accession>A0A2P5D2D3</accession>
<protein>
    <submittedName>
        <fullName evidence="2">Uncharacterized protein</fullName>
    </submittedName>
</protein>
<dbReference type="OrthoDB" id="10315593at2759"/>
<dbReference type="EMBL" id="JXTB01000071">
    <property type="protein sequence ID" value="PON67466.1"/>
    <property type="molecule type" value="Genomic_DNA"/>
</dbReference>
<dbReference type="Proteomes" id="UP000237105">
    <property type="component" value="Unassembled WGS sequence"/>
</dbReference>
<evidence type="ECO:0000313" key="3">
    <source>
        <dbReference type="Proteomes" id="UP000237105"/>
    </source>
</evidence>
<feature type="compositionally biased region" description="Basic and acidic residues" evidence="1">
    <location>
        <begin position="37"/>
        <end position="62"/>
    </location>
</feature>
<feature type="region of interest" description="Disordered" evidence="1">
    <location>
        <begin position="37"/>
        <end position="67"/>
    </location>
</feature>
<dbReference type="AlphaFoldDB" id="A0A2P5D2D3"/>